<dbReference type="GO" id="GO:0016757">
    <property type="term" value="F:glycosyltransferase activity"/>
    <property type="evidence" value="ECO:0007669"/>
    <property type="project" value="UniProtKB-KW"/>
</dbReference>
<feature type="signal peptide" evidence="10">
    <location>
        <begin position="1"/>
        <end position="30"/>
    </location>
</feature>
<dbReference type="UniPathway" id="UPA00219"/>
<keyword evidence="3" id="KW-0328">Glycosyltransferase</keyword>
<name>A0A017HMG9_9RHOB</name>
<dbReference type="PROSITE" id="PS51318">
    <property type="entry name" value="TAT"/>
    <property type="match status" value="1"/>
</dbReference>
<evidence type="ECO:0000256" key="10">
    <source>
        <dbReference type="SAM" id="SignalP"/>
    </source>
</evidence>
<feature type="chain" id="PRO_5001493288" evidence="10">
    <location>
        <begin position="31"/>
        <end position="200"/>
    </location>
</feature>
<keyword evidence="6 9" id="KW-0133">Cell shape</keyword>
<feature type="domain" description="L,D-TPase catalytic" evidence="11">
    <location>
        <begin position="68"/>
        <end position="200"/>
    </location>
</feature>
<evidence type="ECO:0000256" key="6">
    <source>
        <dbReference type="ARBA" id="ARBA00022960"/>
    </source>
</evidence>
<dbReference type="OrthoDB" id="9795305at2"/>
<dbReference type="GO" id="GO:0071972">
    <property type="term" value="F:peptidoglycan L,D-transpeptidase activity"/>
    <property type="evidence" value="ECO:0007669"/>
    <property type="project" value="TreeGrafter"/>
</dbReference>
<sequence length="200" mass="22460">MTDRNGINRRRLLGTGAALLGAGLATPALALQDHSTEMEPDISQSTHHNISAFRELDWQDYFDNTAHGVILCDTKSRALHFWSEDQSTYRLFPTSVPLTDELTKLGRTEVIQKVVNPPWRATQGELERNPDWPTFVAGGDPMNPLGPLALYLSWPAYRIHGTHDTRKIGRRSSNGCIGLYNEHIRQLFDLTEVGTQVILI</sequence>
<protein>
    <submittedName>
        <fullName evidence="12">ErfK/YbiS/YcfS/YnhG family protein/Tat domain protein</fullName>
    </submittedName>
</protein>
<reference evidence="12 13" key="1">
    <citation type="submission" date="2013-02" db="EMBL/GenBank/DDBJ databases">
        <authorList>
            <person name="Fiebig A."/>
            <person name="Goeker M."/>
            <person name="Klenk H.-P.P."/>
        </authorList>
    </citation>
    <scope>NUCLEOTIDE SEQUENCE [LARGE SCALE GENOMIC DNA]</scope>
    <source>
        <strain evidence="12 13">DSM 19309</strain>
    </source>
</reference>
<keyword evidence="8 9" id="KW-0961">Cell wall biogenesis/degradation</keyword>
<keyword evidence="5" id="KW-0378">Hydrolase</keyword>
<evidence type="ECO:0000259" key="11">
    <source>
        <dbReference type="PROSITE" id="PS52029"/>
    </source>
</evidence>
<dbReference type="PANTHER" id="PTHR30582:SF24">
    <property type="entry name" value="L,D-TRANSPEPTIDASE ERFK_SRFK-RELATED"/>
    <property type="match status" value="1"/>
</dbReference>
<keyword evidence="7 9" id="KW-0573">Peptidoglycan synthesis</keyword>
<dbReference type="InterPro" id="IPR038063">
    <property type="entry name" value="Transpep_catalytic_dom"/>
</dbReference>
<evidence type="ECO:0000256" key="5">
    <source>
        <dbReference type="ARBA" id="ARBA00022801"/>
    </source>
</evidence>
<gene>
    <name evidence="12" type="ORF">Rumeso_03080</name>
</gene>
<evidence type="ECO:0000256" key="2">
    <source>
        <dbReference type="ARBA" id="ARBA00005992"/>
    </source>
</evidence>
<accession>A0A017HMG9</accession>
<evidence type="ECO:0000313" key="13">
    <source>
        <dbReference type="Proteomes" id="UP000019666"/>
    </source>
</evidence>
<dbReference type="GO" id="GO:0071555">
    <property type="term" value="P:cell wall organization"/>
    <property type="evidence" value="ECO:0007669"/>
    <property type="project" value="UniProtKB-UniRule"/>
</dbReference>
<comment type="similarity">
    <text evidence="2">Belongs to the YkuD family.</text>
</comment>
<evidence type="ECO:0000313" key="12">
    <source>
        <dbReference type="EMBL" id="EYD75368.1"/>
    </source>
</evidence>
<dbReference type="HOGENOM" id="CLU_042399_2_0_5"/>
<dbReference type="PATRIC" id="fig|442562.3.peg.3030"/>
<dbReference type="AlphaFoldDB" id="A0A017HMG9"/>
<dbReference type="GO" id="GO:0018104">
    <property type="term" value="P:peptidoglycan-protein cross-linking"/>
    <property type="evidence" value="ECO:0007669"/>
    <property type="project" value="TreeGrafter"/>
</dbReference>
<evidence type="ECO:0000256" key="9">
    <source>
        <dbReference type="PROSITE-ProRule" id="PRU01373"/>
    </source>
</evidence>
<organism evidence="12 13">
    <name type="scientific">Rubellimicrobium mesophilum DSM 19309</name>
    <dbReference type="NCBI Taxonomy" id="442562"/>
    <lineage>
        <taxon>Bacteria</taxon>
        <taxon>Pseudomonadati</taxon>
        <taxon>Pseudomonadota</taxon>
        <taxon>Alphaproteobacteria</taxon>
        <taxon>Rhodobacterales</taxon>
        <taxon>Roseobacteraceae</taxon>
        <taxon>Rubellimicrobium</taxon>
    </lineage>
</organism>
<dbReference type="CDD" id="cd16913">
    <property type="entry name" value="YkuD_like"/>
    <property type="match status" value="1"/>
</dbReference>
<dbReference type="STRING" id="442562.Rumeso_03080"/>
<dbReference type="GO" id="GO:0008360">
    <property type="term" value="P:regulation of cell shape"/>
    <property type="evidence" value="ECO:0007669"/>
    <property type="project" value="UniProtKB-UniRule"/>
</dbReference>
<evidence type="ECO:0000256" key="1">
    <source>
        <dbReference type="ARBA" id="ARBA00004752"/>
    </source>
</evidence>
<dbReference type="Proteomes" id="UP000019666">
    <property type="component" value="Unassembled WGS sequence"/>
</dbReference>
<feature type="active site" description="Proton donor/acceptor" evidence="9">
    <location>
        <position position="160"/>
    </location>
</feature>
<comment type="caution">
    <text evidence="12">The sequence shown here is derived from an EMBL/GenBank/DDBJ whole genome shotgun (WGS) entry which is preliminary data.</text>
</comment>
<dbReference type="InterPro" id="IPR006311">
    <property type="entry name" value="TAT_signal"/>
</dbReference>
<keyword evidence="13" id="KW-1185">Reference proteome</keyword>
<dbReference type="InterPro" id="IPR050979">
    <property type="entry name" value="LD-transpeptidase"/>
</dbReference>
<proteinExistence type="inferred from homology"/>
<dbReference type="GO" id="GO:0005576">
    <property type="term" value="C:extracellular region"/>
    <property type="evidence" value="ECO:0007669"/>
    <property type="project" value="TreeGrafter"/>
</dbReference>
<dbReference type="SUPFAM" id="SSF141523">
    <property type="entry name" value="L,D-transpeptidase catalytic domain-like"/>
    <property type="match status" value="1"/>
</dbReference>
<dbReference type="RefSeq" id="WP_037281332.1">
    <property type="nucleotide sequence ID" value="NZ_KK088583.1"/>
</dbReference>
<dbReference type="EMBL" id="AOSK01000084">
    <property type="protein sequence ID" value="EYD75368.1"/>
    <property type="molecule type" value="Genomic_DNA"/>
</dbReference>
<evidence type="ECO:0000256" key="7">
    <source>
        <dbReference type="ARBA" id="ARBA00022984"/>
    </source>
</evidence>
<evidence type="ECO:0000256" key="3">
    <source>
        <dbReference type="ARBA" id="ARBA00022676"/>
    </source>
</evidence>
<evidence type="ECO:0000256" key="8">
    <source>
        <dbReference type="ARBA" id="ARBA00023316"/>
    </source>
</evidence>
<dbReference type="Pfam" id="PF03734">
    <property type="entry name" value="YkuD"/>
    <property type="match status" value="1"/>
</dbReference>
<keyword evidence="10" id="KW-0732">Signal</keyword>
<keyword evidence="4" id="KW-0808">Transferase</keyword>
<feature type="active site" description="Nucleophile" evidence="9">
    <location>
        <position position="176"/>
    </location>
</feature>
<dbReference type="Gene3D" id="2.40.440.10">
    <property type="entry name" value="L,D-transpeptidase catalytic domain-like"/>
    <property type="match status" value="1"/>
</dbReference>
<dbReference type="PROSITE" id="PS52029">
    <property type="entry name" value="LD_TPASE"/>
    <property type="match status" value="1"/>
</dbReference>
<evidence type="ECO:0000256" key="4">
    <source>
        <dbReference type="ARBA" id="ARBA00022679"/>
    </source>
</evidence>
<dbReference type="InterPro" id="IPR005490">
    <property type="entry name" value="LD_TPept_cat_dom"/>
</dbReference>
<dbReference type="PANTHER" id="PTHR30582">
    <property type="entry name" value="L,D-TRANSPEPTIDASE"/>
    <property type="match status" value="1"/>
</dbReference>
<comment type="pathway">
    <text evidence="1 9">Cell wall biogenesis; peptidoglycan biosynthesis.</text>
</comment>